<protein>
    <recommendedName>
        <fullName evidence="4">G protein-coupled receptor</fullName>
    </recommendedName>
</protein>
<dbReference type="AlphaFoldDB" id="A0AAV5TH87"/>
<dbReference type="Pfam" id="PF10327">
    <property type="entry name" value="7TM_GPCR_Sri"/>
    <property type="match status" value="1"/>
</dbReference>
<evidence type="ECO:0008006" key="4">
    <source>
        <dbReference type="Google" id="ProtNLM"/>
    </source>
</evidence>
<gene>
    <name evidence="2" type="ORF">PENTCL1PPCAC_15844</name>
</gene>
<sequence>FIQAQTQSKPSIRSIRKSLIVLFVQEFCLACFGVIILHSVGHNMILLSTTPVYRQFILSVLFCPLQAAQRRAISQTPPHQSAFRKYLIYIQILITLNDIFVDILVQPVPVFPAPTGYCVGVLCRCILSLNNVAVSDANIGVSLIICCQHGHQTVLLPS</sequence>
<feature type="non-terminal residue" evidence="2">
    <location>
        <position position="1"/>
    </location>
</feature>
<proteinExistence type="predicted"/>
<evidence type="ECO:0000256" key="1">
    <source>
        <dbReference type="SAM" id="Phobius"/>
    </source>
</evidence>
<evidence type="ECO:0000313" key="2">
    <source>
        <dbReference type="EMBL" id="GMS93669.1"/>
    </source>
</evidence>
<dbReference type="Proteomes" id="UP001432027">
    <property type="component" value="Unassembled WGS sequence"/>
</dbReference>
<keyword evidence="3" id="KW-1185">Reference proteome</keyword>
<dbReference type="InterPro" id="IPR019429">
    <property type="entry name" value="7TM_GPCR_serpentine_rcpt_Sri"/>
</dbReference>
<comment type="caution">
    <text evidence="2">The sequence shown here is derived from an EMBL/GenBank/DDBJ whole genome shotgun (WGS) entry which is preliminary data.</text>
</comment>
<reference evidence="2" key="1">
    <citation type="submission" date="2023-10" db="EMBL/GenBank/DDBJ databases">
        <title>Genome assembly of Pristionchus species.</title>
        <authorList>
            <person name="Yoshida K."/>
            <person name="Sommer R.J."/>
        </authorList>
    </citation>
    <scope>NUCLEOTIDE SEQUENCE</scope>
    <source>
        <strain evidence="2">RS0144</strain>
    </source>
</reference>
<feature type="transmembrane region" description="Helical" evidence="1">
    <location>
        <begin position="19"/>
        <end position="38"/>
    </location>
</feature>
<dbReference type="PANTHER" id="PTHR22941:SF26">
    <property type="entry name" value="SERPENTINE RECEPTOR, CLASS H"/>
    <property type="match status" value="1"/>
</dbReference>
<keyword evidence="1" id="KW-1133">Transmembrane helix</keyword>
<organism evidence="2 3">
    <name type="scientific">Pristionchus entomophagus</name>
    <dbReference type="NCBI Taxonomy" id="358040"/>
    <lineage>
        <taxon>Eukaryota</taxon>
        <taxon>Metazoa</taxon>
        <taxon>Ecdysozoa</taxon>
        <taxon>Nematoda</taxon>
        <taxon>Chromadorea</taxon>
        <taxon>Rhabditida</taxon>
        <taxon>Rhabditina</taxon>
        <taxon>Diplogasteromorpha</taxon>
        <taxon>Diplogasteroidea</taxon>
        <taxon>Neodiplogasteridae</taxon>
        <taxon>Pristionchus</taxon>
    </lineage>
</organism>
<dbReference type="EMBL" id="BTSX01000004">
    <property type="protein sequence ID" value="GMS93669.1"/>
    <property type="molecule type" value="Genomic_DNA"/>
</dbReference>
<keyword evidence="1" id="KW-0472">Membrane</keyword>
<accession>A0AAV5TH87</accession>
<keyword evidence="1" id="KW-0812">Transmembrane</keyword>
<evidence type="ECO:0000313" key="3">
    <source>
        <dbReference type="Proteomes" id="UP001432027"/>
    </source>
</evidence>
<name>A0AAV5TH87_9BILA</name>
<dbReference type="PANTHER" id="PTHR22941">
    <property type="entry name" value="SERPENTINE RECEPTOR"/>
    <property type="match status" value="1"/>
</dbReference>
<feature type="non-terminal residue" evidence="2">
    <location>
        <position position="158"/>
    </location>
</feature>
<dbReference type="InterPro" id="IPR053220">
    <property type="entry name" value="Nematode_rcpt-like_serp_H"/>
</dbReference>